<evidence type="ECO:0000256" key="2">
    <source>
        <dbReference type="ARBA" id="ARBA00023239"/>
    </source>
</evidence>
<dbReference type="GO" id="GO:0019934">
    <property type="term" value="P:cGMP-mediated signaling"/>
    <property type="evidence" value="ECO:0007669"/>
    <property type="project" value="TreeGrafter"/>
</dbReference>
<feature type="domain" description="Guanylate cyclase" evidence="4">
    <location>
        <begin position="1"/>
        <end position="36"/>
    </location>
</feature>
<keyword evidence="1" id="KW-0547">Nucleotide-binding</keyword>
<evidence type="ECO:0000256" key="1">
    <source>
        <dbReference type="ARBA" id="ARBA00022741"/>
    </source>
</evidence>
<dbReference type="InterPro" id="IPR018297">
    <property type="entry name" value="A/G_cyclase_CS"/>
</dbReference>
<name>A0A7R9F3B9_9NEOP</name>
<comment type="similarity">
    <text evidence="3">Belongs to the adenylyl cyclase class-4/guanylyl cyclase family.</text>
</comment>
<evidence type="ECO:0000259" key="4">
    <source>
        <dbReference type="PROSITE" id="PS50125"/>
    </source>
</evidence>
<reference evidence="5" key="1">
    <citation type="submission" date="2020-11" db="EMBL/GenBank/DDBJ databases">
        <authorList>
            <person name="Tran Van P."/>
        </authorList>
    </citation>
    <scope>NUCLEOTIDE SEQUENCE</scope>
</reference>
<evidence type="ECO:0000256" key="3">
    <source>
        <dbReference type="RuleBase" id="RU000405"/>
    </source>
</evidence>
<dbReference type="PROSITE" id="PS00452">
    <property type="entry name" value="GUANYLATE_CYCLASE_1"/>
    <property type="match status" value="1"/>
</dbReference>
<dbReference type="GO" id="GO:0004383">
    <property type="term" value="F:guanylate cyclase activity"/>
    <property type="evidence" value="ECO:0007669"/>
    <property type="project" value="TreeGrafter"/>
</dbReference>
<dbReference type="EMBL" id="OD567049">
    <property type="protein sequence ID" value="CAD7445039.1"/>
    <property type="molecule type" value="Genomic_DNA"/>
</dbReference>
<dbReference type="InterPro" id="IPR029787">
    <property type="entry name" value="Nucleotide_cyclase"/>
</dbReference>
<dbReference type="PANTHER" id="PTHR45655">
    <property type="entry name" value="GUANYLATE CYCLASE SOLUBLE SUBUNIT BETA-2"/>
    <property type="match status" value="1"/>
</dbReference>
<dbReference type="GO" id="GO:0000166">
    <property type="term" value="F:nucleotide binding"/>
    <property type="evidence" value="ECO:0007669"/>
    <property type="project" value="UniProtKB-KW"/>
</dbReference>
<dbReference type="AlphaFoldDB" id="A0A7R9F3B9"/>
<keyword evidence="2 3" id="KW-0456">Lyase</keyword>
<dbReference type="Gene3D" id="3.30.70.1230">
    <property type="entry name" value="Nucleotide cyclase"/>
    <property type="match status" value="1"/>
</dbReference>
<organism evidence="5">
    <name type="scientific">Timema bartmani</name>
    <dbReference type="NCBI Taxonomy" id="61472"/>
    <lineage>
        <taxon>Eukaryota</taxon>
        <taxon>Metazoa</taxon>
        <taxon>Ecdysozoa</taxon>
        <taxon>Arthropoda</taxon>
        <taxon>Hexapoda</taxon>
        <taxon>Insecta</taxon>
        <taxon>Pterygota</taxon>
        <taxon>Neoptera</taxon>
        <taxon>Polyneoptera</taxon>
        <taxon>Phasmatodea</taxon>
        <taxon>Timematodea</taxon>
        <taxon>Timematoidea</taxon>
        <taxon>Timematidae</taxon>
        <taxon>Timema</taxon>
    </lineage>
</organism>
<dbReference type="GO" id="GO:0008074">
    <property type="term" value="C:guanylate cyclase complex, soluble"/>
    <property type="evidence" value="ECO:0007669"/>
    <property type="project" value="TreeGrafter"/>
</dbReference>
<dbReference type="GO" id="GO:0070482">
    <property type="term" value="P:response to oxygen levels"/>
    <property type="evidence" value="ECO:0007669"/>
    <property type="project" value="TreeGrafter"/>
</dbReference>
<accession>A0A7R9F3B9</accession>
<protein>
    <recommendedName>
        <fullName evidence="4">Guanylate cyclase domain-containing protein</fullName>
    </recommendedName>
</protein>
<sequence length="100" mass="10934">MRIGLHSGTVLAGVVGKKMPRYCLFGHNVTIANKFECLVQSTGFTMSPRSRECLPKGFPPEILGTCHFLQDYKHPSLPVSAGLKEHVDAALLELSLTPQL</sequence>
<dbReference type="InterPro" id="IPR001054">
    <property type="entry name" value="A/G_cyclase"/>
</dbReference>
<gene>
    <name evidence="5" type="ORF">TBIB3V08_LOCUS7402</name>
</gene>
<dbReference type="SUPFAM" id="SSF55073">
    <property type="entry name" value="Nucleotide cyclase"/>
    <property type="match status" value="1"/>
</dbReference>
<evidence type="ECO:0000313" key="5">
    <source>
        <dbReference type="EMBL" id="CAD7445039.1"/>
    </source>
</evidence>
<dbReference type="PANTHER" id="PTHR45655:SF6">
    <property type="entry name" value="HEAD-SPECIFIC GUANYLATE CYCLASE"/>
    <property type="match status" value="1"/>
</dbReference>
<dbReference type="Pfam" id="PF00211">
    <property type="entry name" value="Guanylate_cyc"/>
    <property type="match status" value="1"/>
</dbReference>
<proteinExistence type="inferred from homology"/>
<dbReference type="PROSITE" id="PS50125">
    <property type="entry name" value="GUANYLATE_CYCLASE_2"/>
    <property type="match status" value="1"/>
</dbReference>